<sequence length="120" mass="13488">MRPKFIRACLKKWRTVLHKCDRCCGLNLWPSTLAPLILRDEDSRPIPRDVPKGHLAVYVGEDEKRYVIRVSVLDDPLFLALLDEAREVYDYGRSRGSGSPATRTCLSTCCAAHPGDDGIC</sequence>
<name>A0ACB9QCU7_9MYRT</name>
<organism evidence="1 2">
    <name type="scientific">Melastoma candidum</name>
    <dbReference type="NCBI Taxonomy" id="119954"/>
    <lineage>
        <taxon>Eukaryota</taxon>
        <taxon>Viridiplantae</taxon>
        <taxon>Streptophyta</taxon>
        <taxon>Embryophyta</taxon>
        <taxon>Tracheophyta</taxon>
        <taxon>Spermatophyta</taxon>
        <taxon>Magnoliopsida</taxon>
        <taxon>eudicotyledons</taxon>
        <taxon>Gunneridae</taxon>
        <taxon>Pentapetalae</taxon>
        <taxon>rosids</taxon>
        <taxon>malvids</taxon>
        <taxon>Myrtales</taxon>
        <taxon>Melastomataceae</taxon>
        <taxon>Melastomatoideae</taxon>
        <taxon>Melastomateae</taxon>
        <taxon>Melastoma</taxon>
    </lineage>
</organism>
<reference evidence="2" key="1">
    <citation type="journal article" date="2023" name="Front. Plant Sci.">
        <title>Chromosomal-level genome assembly of Melastoma candidum provides insights into trichome evolution.</title>
        <authorList>
            <person name="Zhong Y."/>
            <person name="Wu W."/>
            <person name="Sun C."/>
            <person name="Zou P."/>
            <person name="Liu Y."/>
            <person name="Dai S."/>
            <person name="Zhou R."/>
        </authorList>
    </citation>
    <scope>NUCLEOTIDE SEQUENCE [LARGE SCALE GENOMIC DNA]</scope>
</reference>
<dbReference type="Proteomes" id="UP001057402">
    <property type="component" value="Chromosome 6"/>
</dbReference>
<gene>
    <name evidence="1" type="ORF">MLD38_020373</name>
</gene>
<accession>A0ACB9QCU7</accession>
<keyword evidence="2" id="KW-1185">Reference proteome</keyword>
<evidence type="ECO:0000313" key="1">
    <source>
        <dbReference type="EMBL" id="KAI4364256.1"/>
    </source>
</evidence>
<protein>
    <submittedName>
        <fullName evidence="1">Uncharacterized protein</fullName>
    </submittedName>
</protein>
<dbReference type="EMBL" id="CM042885">
    <property type="protein sequence ID" value="KAI4364256.1"/>
    <property type="molecule type" value="Genomic_DNA"/>
</dbReference>
<evidence type="ECO:0000313" key="2">
    <source>
        <dbReference type="Proteomes" id="UP001057402"/>
    </source>
</evidence>
<comment type="caution">
    <text evidence="1">The sequence shown here is derived from an EMBL/GenBank/DDBJ whole genome shotgun (WGS) entry which is preliminary data.</text>
</comment>
<proteinExistence type="predicted"/>